<evidence type="ECO:0000313" key="4">
    <source>
        <dbReference type="EMBL" id="MDR7362159.1"/>
    </source>
</evidence>
<dbReference type="SUPFAM" id="SSF52242">
    <property type="entry name" value="Cobalamin (vitamin B12)-binding domain"/>
    <property type="match status" value="1"/>
</dbReference>
<dbReference type="InterPro" id="IPR050554">
    <property type="entry name" value="Met_Synthase/Corrinoid"/>
</dbReference>
<dbReference type="Pfam" id="PF02607">
    <property type="entry name" value="B12-binding_2"/>
    <property type="match status" value="1"/>
</dbReference>
<dbReference type="Pfam" id="PF02310">
    <property type="entry name" value="B12-binding"/>
    <property type="match status" value="1"/>
</dbReference>
<dbReference type="InterPro" id="IPR003759">
    <property type="entry name" value="Cbl-bd_cap"/>
</dbReference>
<feature type="domain" description="B12-binding" evidence="3">
    <location>
        <begin position="228"/>
        <end position="359"/>
    </location>
</feature>
<organism evidence="4 5">
    <name type="scientific">Nocardioides marmoribigeumensis</name>
    <dbReference type="NCBI Taxonomy" id="433649"/>
    <lineage>
        <taxon>Bacteria</taxon>
        <taxon>Bacillati</taxon>
        <taxon>Actinomycetota</taxon>
        <taxon>Actinomycetes</taxon>
        <taxon>Propionibacteriales</taxon>
        <taxon>Nocardioidaceae</taxon>
        <taxon>Nocardioides</taxon>
    </lineage>
</organism>
<evidence type="ECO:0000259" key="3">
    <source>
        <dbReference type="PROSITE" id="PS51332"/>
    </source>
</evidence>
<dbReference type="PROSITE" id="PS51332">
    <property type="entry name" value="B12_BINDING"/>
    <property type="match status" value="1"/>
</dbReference>
<dbReference type="EMBL" id="JAVDYG010000001">
    <property type="protein sequence ID" value="MDR7362159.1"/>
    <property type="molecule type" value="Genomic_DNA"/>
</dbReference>
<keyword evidence="1" id="KW-0479">Metal-binding</keyword>
<evidence type="ECO:0000256" key="2">
    <source>
        <dbReference type="ARBA" id="ARBA00023285"/>
    </source>
</evidence>
<keyword evidence="5" id="KW-1185">Reference proteome</keyword>
<comment type="caution">
    <text evidence="4">The sequence shown here is derived from an EMBL/GenBank/DDBJ whole genome shotgun (WGS) entry which is preliminary data.</text>
</comment>
<dbReference type="InterPro" id="IPR036594">
    <property type="entry name" value="Meth_synthase_dom"/>
</dbReference>
<dbReference type="Gene3D" id="3.40.50.280">
    <property type="entry name" value="Cobalamin-binding domain"/>
    <property type="match status" value="1"/>
</dbReference>
<gene>
    <name evidence="4" type="ORF">J2S63_001712</name>
</gene>
<keyword evidence="2" id="KW-0170">Cobalt</keyword>
<dbReference type="PANTHER" id="PTHR45833">
    <property type="entry name" value="METHIONINE SYNTHASE"/>
    <property type="match status" value="1"/>
</dbReference>
<dbReference type="InterPro" id="IPR006158">
    <property type="entry name" value="Cobalamin-bd"/>
</dbReference>
<proteinExistence type="predicted"/>
<accession>A0ABU2BVX2</accession>
<dbReference type="Proteomes" id="UP001183648">
    <property type="component" value="Unassembled WGS sequence"/>
</dbReference>
<dbReference type="PANTHER" id="PTHR45833:SF1">
    <property type="entry name" value="METHIONINE SYNTHASE"/>
    <property type="match status" value="1"/>
</dbReference>
<reference evidence="4 5" key="1">
    <citation type="submission" date="2023-07" db="EMBL/GenBank/DDBJ databases">
        <title>Sequencing the genomes of 1000 actinobacteria strains.</title>
        <authorList>
            <person name="Klenk H.-P."/>
        </authorList>
    </citation>
    <scope>NUCLEOTIDE SEQUENCE [LARGE SCALE GENOMIC DNA]</scope>
    <source>
        <strain evidence="4 5">DSM 19426</strain>
    </source>
</reference>
<evidence type="ECO:0000313" key="5">
    <source>
        <dbReference type="Proteomes" id="UP001183648"/>
    </source>
</evidence>
<name>A0ABU2BVX2_9ACTN</name>
<dbReference type="RefSeq" id="WP_310301276.1">
    <property type="nucleotide sequence ID" value="NZ_BAAAPS010000008.1"/>
</dbReference>
<protein>
    <submittedName>
        <fullName evidence="4">Methanogenic corrinoid protein MtbC1</fullName>
    </submittedName>
</protein>
<evidence type="ECO:0000256" key="1">
    <source>
        <dbReference type="ARBA" id="ARBA00022723"/>
    </source>
</evidence>
<sequence>MKEQVAMTVVPAAWTSWALSRVDSDPAGLAEQVLARTGLPDTPEGREIVELHLATLDVSLDLGCTDLLVPQLRWELTRRPQVTSAPRVVPVHDAVHATLAERLDELTLAAVVRHVGAAEAAARALESRSWSLRGRGGLSGLTAPVQTYLGHAVAGHQQRAIEHVLTLVADGSSVADVLLEVLAPAQLELGRLWERGVVSVAQEHVATAVTQVTMSALQPLFLEQPRLDRTLVAATPPGDRHEIGLRVVTDLLQLRGWDTQYVGASCPVADLVEAVVTAGATLLLLGASMPAHLPGLRAAVEHVRADPRCQGVAVLVGGEPFRHAPGLGEWVGADLVATDAREALEAAAGLLALQEATGV</sequence>
<dbReference type="InterPro" id="IPR036724">
    <property type="entry name" value="Cobalamin-bd_sf"/>
</dbReference>
<dbReference type="Gene3D" id="1.10.1240.10">
    <property type="entry name" value="Methionine synthase domain"/>
    <property type="match status" value="1"/>
</dbReference>